<dbReference type="EMBL" id="CM017626">
    <property type="protein sequence ID" value="TYH77837.1"/>
    <property type="molecule type" value="Genomic_DNA"/>
</dbReference>
<accession>A0A5D2LEP6</accession>
<protein>
    <submittedName>
        <fullName evidence="1">Uncharacterized protein</fullName>
    </submittedName>
</protein>
<dbReference type="AlphaFoldDB" id="A0A5D2LEP6"/>
<organism evidence="1 2">
    <name type="scientific">Gossypium tomentosum</name>
    <name type="common">Hawaiian cotton</name>
    <name type="synonym">Gossypium sandvicense</name>
    <dbReference type="NCBI Taxonomy" id="34277"/>
    <lineage>
        <taxon>Eukaryota</taxon>
        <taxon>Viridiplantae</taxon>
        <taxon>Streptophyta</taxon>
        <taxon>Embryophyta</taxon>
        <taxon>Tracheophyta</taxon>
        <taxon>Spermatophyta</taxon>
        <taxon>Magnoliopsida</taxon>
        <taxon>eudicotyledons</taxon>
        <taxon>Gunneridae</taxon>
        <taxon>Pentapetalae</taxon>
        <taxon>rosids</taxon>
        <taxon>malvids</taxon>
        <taxon>Malvales</taxon>
        <taxon>Malvaceae</taxon>
        <taxon>Malvoideae</taxon>
        <taxon>Gossypium</taxon>
    </lineage>
</organism>
<keyword evidence="2" id="KW-1185">Reference proteome</keyword>
<proteinExistence type="predicted"/>
<name>A0A5D2LEP6_GOSTO</name>
<sequence length="48" mass="5524">MSLLPNLQVSPLHNLQHCQAYHQEIGLTQFLDDLVPMNQNRAVSFCMQ</sequence>
<reference evidence="1 2" key="1">
    <citation type="submission" date="2019-07" db="EMBL/GenBank/DDBJ databases">
        <title>WGS assembly of Gossypium tomentosum.</title>
        <authorList>
            <person name="Chen Z.J."/>
            <person name="Sreedasyam A."/>
            <person name="Ando A."/>
            <person name="Song Q."/>
            <person name="De L."/>
            <person name="Hulse-Kemp A."/>
            <person name="Ding M."/>
            <person name="Ye W."/>
            <person name="Kirkbride R."/>
            <person name="Jenkins J."/>
            <person name="Plott C."/>
            <person name="Lovell J."/>
            <person name="Lin Y.-M."/>
            <person name="Vaughn R."/>
            <person name="Liu B."/>
            <person name="Li W."/>
            <person name="Simpson S."/>
            <person name="Scheffler B."/>
            <person name="Saski C."/>
            <person name="Grover C."/>
            <person name="Hu G."/>
            <person name="Conover J."/>
            <person name="Carlson J."/>
            <person name="Shu S."/>
            <person name="Boston L."/>
            <person name="Williams M."/>
            <person name="Peterson D."/>
            <person name="Mcgee K."/>
            <person name="Jones D."/>
            <person name="Wendel J."/>
            <person name="Stelly D."/>
            <person name="Grimwood J."/>
            <person name="Schmutz J."/>
        </authorList>
    </citation>
    <scope>NUCLEOTIDE SEQUENCE [LARGE SCALE GENOMIC DNA]</scope>
    <source>
        <strain evidence="1">7179.01</strain>
    </source>
</reference>
<evidence type="ECO:0000313" key="1">
    <source>
        <dbReference type="EMBL" id="TYH77837.1"/>
    </source>
</evidence>
<evidence type="ECO:0000313" key="2">
    <source>
        <dbReference type="Proteomes" id="UP000322667"/>
    </source>
</evidence>
<gene>
    <name evidence="1" type="ORF">ES332_D04G183500v1</name>
</gene>
<dbReference type="Proteomes" id="UP000322667">
    <property type="component" value="Chromosome D04"/>
</dbReference>